<dbReference type="PANTHER" id="PTHR30600:SF9">
    <property type="entry name" value="BLR7738 PROTEIN"/>
    <property type="match status" value="1"/>
</dbReference>
<dbReference type="OrthoDB" id="9805202at2"/>
<dbReference type="Proteomes" id="UP000315369">
    <property type="component" value="Unassembled WGS sequence"/>
</dbReference>
<organism evidence="11 12">
    <name type="scientific">Myxococcus llanfairpwllgwyngyllgogerychwyrndrobwllllantysiliogogogochensis</name>
    <dbReference type="NCBI Taxonomy" id="2590453"/>
    <lineage>
        <taxon>Bacteria</taxon>
        <taxon>Pseudomonadati</taxon>
        <taxon>Myxococcota</taxon>
        <taxon>Myxococcia</taxon>
        <taxon>Myxococcales</taxon>
        <taxon>Cystobacterineae</taxon>
        <taxon>Myxococcaceae</taxon>
        <taxon>Myxococcus</taxon>
    </lineage>
</organism>
<feature type="binding site" description="covalent" evidence="8">
    <location>
        <position position="75"/>
    </location>
    <ligand>
        <name>heme c</name>
        <dbReference type="ChEBI" id="CHEBI:61717"/>
        <label>1</label>
    </ligand>
</feature>
<keyword evidence="12" id="KW-1185">Reference proteome</keyword>
<evidence type="ECO:0000313" key="12">
    <source>
        <dbReference type="Proteomes" id="UP000315369"/>
    </source>
</evidence>
<proteinExistence type="predicted"/>
<evidence type="ECO:0000256" key="3">
    <source>
        <dbReference type="ARBA" id="ARBA00022723"/>
    </source>
</evidence>
<dbReference type="InterPro" id="IPR036909">
    <property type="entry name" value="Cyt_c-like_dom_sf"/>
</dbReference>
<dbReference type="EMBL" id="VIFM01000105">
    <property type="protein sequence ID" value="TQF13290.1"/>
    <property type="molecule type" value="Genomic_DNA"/>
</dbReference>
<keyword evidence="5" id="KW-0574">Periplasm</keyword>
<dbReference type="SUPFAM" id="SSF46626">
    <property type="entry name" value="Cytochrome c"/>
    <property type="match status" value="2"/>
</dbReference>
<evidence type="ECO:0000256" key="2">
    <source>
        <dbReference type="ARBA" id="ARBA00022617"/>
    </source>
</evidence>
<evidence type="ECO:0000256" key="7">
    <source>
        <dbReference type="ARBA" id="ARBA00023004"/>
    </source>
</evidence>
<dbReference type="Gene3D" id="1.10.760.10">
    <property type="entry name" value="Cytochrome c-like domain"/>
    <property type="match status" value="2"/>
</dbReference>
<dbReference type="Pfam" id="PF03150">
    <property type="entry name" value="CCP_MauG"/>
    <property type="match status" value="1"/>
</dbReference>
<dbReference type="GO" id="GO:0042597">
    <property type="term" value="C:periplasmic space"/>
    <property type="evidence" value="ECO:0007669"/>
    <property type="project" value="UniProtKB-SubCell"/>
</dbReference>
<dbReference type="PROSITE" id="PS51007">
    <property type="entry name" value="CYTC"/>
    <property type="match status" value="2"/>
</dbReference>
<dbReference type="AlphaFoldDB" id="A0A540WWG9"/>
<comment type="cofactor">
    <cofactor evidence="8">
        <name>heme</name>
        <dbReference type="ChEBI" id="CHEBI:30413"/>
    </cofactor>
    <text evidence="8">Binds 2 heme groups.</text>
</comment>
<dbReference type="GO" id="GO:0004130">
    <property type="term" value="F:cytochrome-c peroxidase activity"/>
    <property type="evidence" value="ECO:0007669"/>
    <property type="project" value="TreeGrafter"/>
</dbReference>
<keyword evidence="6" id="KW-0560">Oxidoreductase</keyword>
<dbReference type="InterPro" id="IPR026259">
    <property type="entry name" value="MauG/Cytc_peroxidase"/>
</dbReference>
<evidence type="ECO:0000256" key="5">
    <source>
        <dbReference type="ARBA" id="ARBA00022764"/>
    </source>
</evidence>
<protein>
    <submittedName>
        <fullName evidence="11">C-type cytochrome</fullName>
    </submittedName>
</protein>
<gene>
    <name evidence="11" type="ORF">FJV41_24565</name>
</gene>
<reference evidence="11 12" key="1">
    <citation type="submission" date="2019-06" db="EMBL/GenBank/DDBJ databases">
        <authorList>
            <person name="Livingstone P."/>
            <person name="Whitworth D."/>
        </authorList>
    </citation>
    <scope>NUCLEOTIDE SEQUENCE [LARGE SCALE GENOMIC DNA]</scope>
    <source>
        <strain evidence="11 12">AM401</strain>
    </source>
</reference>
<feature type="binding site" description="covalent" evidence="8">
    <location>
        <position position="78"/>
    </location>
    <ligand>
        <name>heme c</name>
        <dbReference type="ChEBI" id="CHEBI:61717"/>
        <label>1</label>
    </ligand>
</feature>
<keyword evidence="7 9" id="KW-0408">Iron</keyword>
<comment type="caution">
    <text evidence="11">The sequence shown here is derived from an EMBL/GenBank/DDBJ whole genome shotgun (WGS) entry which is preliminary data.</text>
</comment>
<keyword evidence="3 9" id="KW-0479">Metal-binding</keyword>
<comment type="PTM">
    <text evidence="8">Binds 2 heme groups per subunit.</text>
</comment>
<evidence type="ECO:0000259" key="10">
    <source>
        <dbReference type="PROSITE" id="PS51007"/>
    </source>
</evidence>
<dbReference type="GO" id="GO:0046872">
    <property type="term" value="F:metal ion binding"/>
    <property type="evidence" value="ECO:0007669"/>
    <property type="project" value="UniProtKB-KW"/>
</dbReference>
<comment type="subcellular location">
    <subcellularLocation>
        <location evidence="1">Periplasm</location>
    </subcellularLocation>
</comment>
<evidence type="ECO:0000256" key="1">
    <source>
        <dbReference type="ARBA" id="ARBA00004418"/>
    </source>
</evidence>
<dbReference type="GO" id="GO:0009055">
    <property type="term" value="F:electron transfer activity"/>
    <property type="evidence" value="ECO:0007669"/>
    <property type="project" value="InterPro"/>
</dbReference>
<dbReference type="GO" id="GO:0020037">
    <property type="term" value="F:heme binding"/>
    <property type="evidence" value="ECO:0007669"/>
    <property type="project" value="InterPro"/>
</dbReference>
<feature type="binding site" description="axial binding residue" evidence="9">
    <location>
        <position position="79"/>
    </location>
    <ligand>
        <name>heme c</name>
        <dbReference type="ChEBI" id="CHEBI:61717"/>
        <label>1</label>
    </ligand>
    <ligandPart>
        <name>Fe</name>
        <dbReference type="ChEBI" id="CHEBI:18248"/>
    </ligandPart>
</feature>
<evidence type="ECO:0000256" key="6">
    <source>
        <dbReference type="ARBA" id="ARBA00023002"/>
    </source>
</evidence>
<dbReference type="RefSeq" id="WP_141644979.1">
    <property type="nucleotide sequence ID" value="NZ_VIFM01000105.1"/>
</dbReference>
<dbReference type="PIRSF" id="PIRSF000294">
    <property type="entry name" value="Cytochrome-c_peroxidase"/>
    <property type="match status" value="1"/>
</dbReference>
<dbReference type="InterPro" id="IPR051395">
    <property type="entry name" value="Cytochrome_c_Peroxidase/MauG"/>
</dbReference>
<evidence type="ECO:0000313" key="11">
    <source>
        <dbReference type="EMBL" id="TQF13290.1"/>
    </source>
</evidence>
<dbReference type="PANTHER" id="PTHR30600">
    <property type="entry name" value="CYTOCHROME C PEROXIDASE-RELATED"/>
    <property type="match status" value="1"/>
</dbReference>
<sequence length="367" mass="39351">MLARSRSKASLERRCAAPGRRLVWSVAAGLGLVFLAPARAAAEERVSREDASARAALGQRLFSDTSLSADGRVSCETCHQPGAAFTDGLPVSRGVLGRVGTRNAPSLLGLAQMRELFWDGRRDSLEALVFDPLTAPEEHGLEDVQAVLSAVRARHASDFERVFPGRGVTQQTVAQALADFVRQLPVASSAFDRAQAGDRAALVPAQRRGWALFTGRAGCARCHHLEGGALTDGAYHAGEVRSELIPHQAEAAREAVGMSREARRASVPARAEMAALGRFAVTLSPTDLGRFRTPSLRNVAVTAPYMHDGSIPTLLQAVERELYYRSTPGRQVGDLTPSERSDLVEFLKALTSAVSPSHPPDATPRVH</sequence>
<dbReference type="InterPro" id="IPR004852">
    <property type="entry name" value="Di-haem_cyt_c_peroxidsae"/>
</dbReference>
<feature type="domain" description="Cytochrome c" evidence="10">
    <location>
        <begin position="204"/>
        <end position="351"/>
    </location>
</feature>
<feature type="binding site" description="covalent" evidence="8">
    <location>
        <position position="219"/>
    </location>
    <ligand>
        <name>heme c</name>
        <dbReference type="ChEBI" id="CHEBI:61717"/>
        <label>2</label>
    </ligand>
</feature>
<evidence type="ECO:0000256" key="8">
    <source>
        <dbReference type="PIRSR" id="PIRSR000294-1"/>
    </source>
</evidence>
<evidence type="ECO:0000256" key="4">
    <source>
        <dbReference type="ARBA" id="ARBA00022729"/>
    </source>
</evidence>
<name>A0A540WWG9_9BACT</name>
<keyword evidence="2 8" id="KW-0349">Heme</keyword>
<feature type="binding site" description="covalent" evidence="8">
    <location>
        <position position="222"/>
    </location>
    <ligand>
        <name>heme c</name>
        <dbReference type="ChEBI" id="CHEBI:61717"/>
        <label>2</label>
    </ligand>
</feature>
<feature type="binding site" description="axial binding residue" evidence="9">
    <location>
        <position position="223"/>
    </location>
    <ligand>
        <name>heme c</name>
        <dbReference type="ChEBI" id="CHEBI:61717"/>
        <label>2</label>
    </ligand>
    <ligandPart>
        <name>Fe</name>
        <dbReference type="ChEBI" id="CHEBI:18248"/>
    </ligandPart>
</feature>
<accession>A0A540WWG9</accession>
<evidence type="ECO:0000256" key="9">
    <source>
        <dbReference type="PIRSR" id="PIRSR000294-2"/>
    </source>
</evidence>
<dbReference type="InterPro" id="IPR009056">
    <property type="entry name" value="Cyt_c-like_dom"/>
</dbReference>
<keyword evidence="4" id="KW-0732">Signal</keyword>
<feature type="domain" description="Cytochrome c" evidence="10">
    <location>
        <begin position="53"/>
        <end position="207"/>
    </location>
</feature>